<comment type="caution">
    <text evidence="3">The sequence shown here is derived from an EMBL/GenBank/DDBJ whole genome shotgun (WGS) entry which is preliminary data.</text>
</comment>
<feature type="transmembrane region" description="Helical" evidence="1">
    <location>
        <begin position="102"/>
        <end position="121"/>
    </location>
</feature>
<dbReference type="InterPro" id="IPR012171">
    <property type="entry name" value="Fatty_acid_desaturase"/>
</dbReference>
<organism evidence="3 4">
    <name type="scientific">Plakobranchus ocellatus</name>
    <dbReference type="NCBI Taxonomy" id="259542"/>
    <lineage>
        <taxon>Eukaryota</taxon>
        <taxon>Metazoa</taxon>
        <taxon>Spiralia</taxon>
        <taxon>Lophotrochozoa</taxon>
        <taxon>Mollusca</taxon>
        <taxon>Gastropoda</taxon>
        <taxon>Heterobranchia</taxon>
        <taxon>Euthyneura</taxon>
        <taxon>Panpulmonata</taxon>
        <taxon>Sacoglossa</taxon>
        <taxon>Placobranchoidea</taxon>
        <taxon>Plakobranchidae</taxon>
        <taxon>Plakobranchus</taxon>
    </lineage>
</organism>
<dbReference type="Pfam" id="PF00487">
    <property type="entry name" value="FA_desaturase"/>
    <property type="match status" value="1"/>
</dbReference>
<sequence length="413" mass="48090">MEASATSENHQAVASNRGHRSSRGLSWLMLLGQFLHLFHTPTDSDMKNEANQKNQGSSTDAVKLSKDELLAKHNLPRELPSLVEIRKVIPKHCFQPITSLSIYYMCKDFFLAVCLFLLCEWTWQVLPISAQVVITPLFWFLQGTVFTAIFVLGHDAGHSLFSSVELVNTICGTICHTFLLCPYYMWKLTHRGHHKHTNNLDRDEAFFPVRKSQDPKVRVQIPGFGLGIGWFVFFIQGYRPRGTEHYNVLDPRFRGHVVQCSISLASLIVWCLILNAARQSYGLGFVLYHHTVPCFIYGSYMLIITFLQHVEEDVPWLSDQVWGEVQGRLCAVDRSYGWCHSILHNMSTHQIHHLFPKIPHYYLEEATAHFRKNFPSLVRIKHDRVLAAFWRMYWRYRKQNIVDDEEDIFYYNK</sequence>
<keyword evidence="1" id="KW-0812">Transmembrane</keyword>
<feature type="transmembrane region" description="Helical" evidence="1">
    <location>
        <begin position="166"/>
        <end position="186"/>
    </location>
</feature>
<dbReference type="InterPro" id="IPR005804">
    <property type="entry name" value="FA_desaturase_dom"/>
</dbReference>
<dbReference type="PANTHER" id="PTHR32100">
    <property type="entry name" value="OMEGA-6 FATTY ACID DESATURASE, CHLOROPLASTIC"/>
    <property type="match status" value="1"/>
</dbReference>
<dbReference type="GO" id="GO:0006629">
    <property type="term" value="P:lipid metabolic process"/>
    <property type="evidence" value="ECO:0007669"/>
    <property type="project" value="InterPro"/>
</dbReference>
<evidence type="ECO:0000259" key="2">
    <source>
        <dbReference type="Pfam" id="PF00487"/>
    </source>
</evidence>
<name>A0AAV4CVC9_9GAST</name>
<dbReference type="GO" id="GO:0016491">
    <property type="term" value="F:oxidoreductase activity"/>
    <property type="evidence" value="ECO:0007669"/>
    <property type="project" value="InterPro"/>
</dbReference>
<keyword evidence="4" id="KW-1185">Reference proteome</keyword>
<accession>A0AAV4CVC9</accession>
<feature type="domain" description="Fatty acid desaturase" evidence="2">
    <location>
        <begin position="137"/>
        <end position="376"/>
    </location>
</feature>
<reference evidence="3 4" key="1">
    <citation type="journal article" date="2021" name="Elife">
        <title>Chloroplast acquisition without the gene transfer in kleptoplastic sea slugs, Plakobranchus ocellatus.</title>
        <authorList>
            <person name="Maeda T."/>
            <person name="Takahashi S."/>
            <person name="Yoshida T."/>
            <person name="Shimamura S."/>
            <person name="Takaki Y."/>
            <person name="Nagai Y."/>
            <person name="Toyoda A."/>
            <person name="Suzuki Y."/>
            <person name="Arimoto A."/>
            <person name="Ishii H."/>
            <person name="Satoh N."/>
            <person name="Nishiyama T."/>
            <person name="Hasebe M."/>
            <person name="Maruyama T."/>
            <person name="Minagawa J."/>
            <person name="Obokata J."/>
            <person name="Shigenobu S."/>
        </authorList>
    </citation>
    <scope>NUCLEOTIDE SEQUENCE [LARGE SCALE GENOMIC DNA]</scope>
</reference>
<protein>
    <submittedName>
        <fullName evidence="3">Delta(12)-fatty-acid desaturase</fullName>
    </submittedName>
</protein>
<gene>
    <name evidence="3" type="ORF">PoB_006234900</name>
</gene>
<keyword evidence="1" id="KW-1133">Transmembrane helix</keyword>
<dbReference type="Proteomes" id="UP000735302">
    <property type="component" value="Unassembled WGS sequence"/>
</dbReference>
<keyword evidence="1" id="KW-0472">Membrane</keyword>
<proteinExistence type="predicted"/>
<feature type="transmembrane region" description="Helical" evidence="1">
    <location>
        <begin position="133"/>
        <end position="154"/>
    </location>
</feature>
<feature type="transmembrane region" description="Helical" evidence="1">
    <location>
        <begin position="219"/>
        <end position="236"/>
    </location>
</feature>
<feature type="transmembrane region" description="Helical" evidence="1">
    <location>
        <begin position="286"/>
        <end position="307"/>
    </location>
</feature>
<evidence type="ECO:0000313" key="4">
    <source>
        <dbReference type="Proteomes" id="UP000735302"/>
    </source>
</evidence>
<dbReference type="AlphaFoldDB" id="A0AAV4CVC9"/>
<dbReference type="EMBL" id="BLXT01007005">
    <property type="protein sequence ID" value="GFO35844.1"/>
    <property type="molecule type" value="Genomic_DNA"/>
</dbReference>
<evidence type="ECO:0000256" key="1">
    <source>
        <dbReference type="SAM" id="Phobius"/>
    </source>
</evidence>
<evidence type="ECO:0000313" key="3">
    <source>
        <dbReference type="EMBL" id="GFO35844.1"/>
    </source>
</evidence>
<feature type="transmembrane region" description="Helical" evidence="1">
    <location>
        <begin position="256"/>
        <end position="274"/>
    </location>
</feature>